<evidence type="ECO:0000313" key="2">
    <source>
        <dbReference type="Proteomes" id="UP000287033"/>
    </source>
</evidence>
<dbReference type="EMBL" id="BEZZ01001681">
    <property type="protein sequence ID" value="GCC20128.1"/>
    <property type="molecule type" value="Genomic_DNA"/>
</dbReference>
<dbReference type="AlphaFoldDB" id="A0A401RPQ5"/>
<accession>A0A401RPQ5</accession>
<name>A0A401RPQ5_CHIPU</name>
<proteinExistence type="predicted"/>
<gene>
    <name evidence="1" type="ORF">chiPu_0018756</name>
</gene>
<reference evidence="1 2" key="1">
    <citation type="journal article" date="2018" name="Nat. Ecol. Evol.">
        <title>Shark genomes provide insights into elasmobranch evolution and the origin of vertebrates.</title>
        <authorList>
            <person name="Hara Y"/>
            <person name="Yamaguchi K"/>
            <person name="Onimaru K"/>
            <person name="Kadota M"/>
            <person name="Koyanagi M"/>
            <person name="Keeley SD"/>
            <person name="Tatsumi K"/>
            <person name="Tanaka K"/>
            <person name="Motone F"/>
            <person name="Kageyama Y"/>
            <person name="Nozu R"/>
            <person name="Adachi N"/>
            <person name="Nishimura O"/>
            <person name="Nakagawa R"/>
            <person name="Tanegashima C"/>
            <person name="Kiyatake I"/>
            <person name="Matsumoto R"/>
            <person name="Murakumo K"/>
            <person name="Nishida K"/>
            <person name="Terakita A"/>
            <person name="Kuratani S"/>
            <person name="Sato K"/>
            <person name="Hyodo S Kuraku.S."/>
        </authorList>
    </citation>
    <scope>NUCLEOTIDE SEQUENCE [LARGE SCALE GENOMIC DNA]</scope>
</reference>
<comment type="caution">
    <text evidence="1">The sequence shown here is derived from an EMBL/GenBank/DDBJ whole genome shotgun (WGS) entry which is preliminary data.</text>
</comment>
<organism evidence="1 2">
    <name type="scientific">Chiloscyllium punctatum</name>
    <name type="common">Brownbanded bambooshark</name>
    <name type="synonym">Hemiscyllium punctatum</name>
    <dbReference type="NCBI Taxonomy" id="137246"/>
    <lineage>
        <taxon>Eukaryota</taxon>
        <taxon>Metazoa</taxon>
        <taxon>Chordata</taxon>
        <taxon>Craniata</taxon>
        <taxon>Vertebrata</taxon>
        <taxon>Chondrichthyes</taxon>
        <taxon>Elasmobranchii</taxon>
        <taxon>Galeomorphii</taxon>
        <taxon>Galeoidea</taxon>
        <taxon>Orectolobiformes</taxon>
        <taxon>Hemiscylliidae</taxon>
        <taxon>Chiloscyllium</taxon>
    </lineage>
</organism>
<protein>
    <submittedName>
        <fullName evidence="1">Uncharacterized protein</fullName>
    </submittedName>
</protein>
<evidence type="ECO:0000313" key="1">
    <source>
        <dbReference type="EMBL" id="GCC20128.1"/>
    </source>
</evidence>
<dbReference type="Proteomes" id="UP000287033">
    <property type="component" value="Unassembled WGS sequence"/>
</dbReference>
<keyword evidence="2" id="KW-1185">Reference proteome</keyword>
<sequence length="104" mass="12289">MTDFSVSCKIFCLPPSKYLNDEDNVIVPQYKANCDQLLLTNSRKVHVWIANCTLTQIGEIDKEKLRTGRYKLSEEYHFHSQSRLGQLHVELHLRERNNRENEQI</sequence>